<reference evidence="1" key="1">
    <citation type="submission" date="2021-02" db="EMBL/GenBank/DDBJ databases">
        <authorList>
            <person name="Dougan E. K."/>
            <person name="Rhodes N."/>
            <person name="Thang M."/>
            <person name="Chan C."/>
        </authorList>
    </citation>
    <scope>NUCLEOTIDE SEQUENCE</scope>
</reference>
<evidence type="ECO:0000313" key="2">
    <source>
        <dbReference type="Proteomes" id="UP000626109"/>
    </source>
</evidence>
<gene>
    <name evidence="1" type="ORF">PGLA2088_LOCUS14087</name>
</gene>
<organism evidence="1 2">
    <name type="scientific">Polarella glacialis</name>
    <name type="common">Dinoflagellate</name>
    <dbReference type="NCBI Taxonomy" id="89957"/>
    <lineage>
        <taxon>Eukaryota</taxon>
        <taxon>Sar</taxon>
        <taxon>Alveolata</taxon>
        <taxon>Dinophyceae</taxon>
        <taxon>Suessiales</taxon>
        <taxon>Suessiaceae</taxon>
        <taxon>Polarella</taxon>
    </lineage>
</organism>
<protein>
    <submittedName>
        <fullName evidence="1">Uncharacterized protein</fullName>
    </submittedName>
</protein>
<sequence length="160" mass="18057">MQCSQSWLQRMQWQGLPPGVRPRNRVHTCGRECATCKARQRAGLSADGSQRLHEMGGCDAIAETQMWESRAARAPEEASKPFQFRSIALPQPPLRLRARPPAELCPEAKLGQRRRVQRHRGSQCGSLLAWRGMSWEEAEEEARLAAKAIAEDLIKRGNMK</sequence>
<dbReference type="AlphaFoldDB" id="A0A813IYX3"/>
<accession>A0A813IYX3</accession>
<name>A0A813IYX3_POLGL</name>
<comment type="caution">
    <text evidence="1">The sequence shown here is derived from an EMBL/GenBank/DDBJ whole genome shotgun (WGS) entry which is preliminary data.</text>
</comment>
<dbReference type="EMBL" id="CAJNNW010017078">
    <property type="protein sequence ID" value="CAE8660248.1"/>
    <property type="molecule type" value="Genomic_DNA"/>
</dbReference>
<feature type="non-terminal residue" evidence="1">
    <location>
        <position position="160"/>
    </location>
</feature>
<dbReference type="Proteomes" id="UP000626109">
    <property type="component" value="Unassembled WGS sequence"/>
</dbReference>
<evidence type="ECO:0000313" key="1">
    <source>
        <dbReference type="EMBL" id="CAE8660248.1"/>
    </source>
</evidence>
<proteinExistence type="predicted"/>